<evidence type="ECO:0000313" key="2">
    <source>
        <dbReference type="Proteomes" id="UP000784294"/>
    </source>
</evidence>
<dbReference type="AlphaFoldDB" id="A0A448WE09"/>
<sequence length="62" mass="7095">MDIVGFLSHSKGNRYLFTIIDHSMQLPEAMHIIDVQMETVTKAFILLWVSRFGTPTTITIDN</sequence>
<dbReference type="SUPFAM" id="SSF53098">
    <property type="entry name" value="Ribonuclease H-like"/>
    <property type="match status" value="1"/>
</dbReference>
<dbReference type="GO" id="GO:0003676">
    <property type="term" value="F:nucleic acid binding"/>
    <property type="evidence" value="ECO:0007669"/>
    <property type="project" value="InterPro"/>
</dbReference>
<keyword evidence="2" id="KW-1185">Reference proteome</keyword>
<organism evidence="1 2">
    <name type="scientific">Protopolystoma xenopodis</name>
    <dbReference type="NCBI Taxonomy" id="117903"/>
    <lineage>
        <taxon>Eukaryota</taxon>
        <taxon>Metazoa</taxon>
        <taxon>Spiralia</taxon>
        <taxon>Lophotrochozoa</taxon>
        <taxon>Platyhelminthes</taxon>
        <taxon>Monogenea</taxon>
        <taxon>Polyopisthocotylea</taxon>
        <taxon>Polystomatidea</taxon>
        <taxon>Polystomatidae</taxon>
        <taxon>Protopolystoma</taxon>
    </lineage>
</organism>
<reference evidence="1" key="1">
    <citation type="submission" date="2018-11" db="EMBL/GenBank/DDBJ databases">
        <authorList>
            <consortium name="Pathogen Informatics"/>
        </authorList>
    </citation>
    <scope>NUCLEOTIDE SEQUENCE</scope>
</reference>
<evidence type="ECO:0000313" key="1">
    <source>
        <dbReference type="EMBL" id="VEL09399.1"/>
    </source>
</evidence>
<accession>A0A448WE09</accession>
<comment type="caution">
    <text evidence="1">The sequence shown here is derived from an EMBL/GenBank/DDBJ whole genome shotgun (WGS) entry which is preliminary data.</text>
</comment>
<dbReference type="Proteomes" id="UP000784294">
    <property type="component" value="Unassembled WGS sequence"/>
</dbReference>
<proteinExistence type="predicted"/>
<gene>
    <name evidence="1" type="ORF">PXEA_LOCUS2839</name>
</gene>
<dbReference type="InterPro" id="IPR036397">
    <property type="entry name" value="RNaseH_sf"/>
</dbReference>
<protein>
    <recommendedName>
        <fullName evidence="3">Integrase catalytic domain-containing protein</fullName>
    </recommendedName>
</protein>
<evidence type="ECO:0008006" key="3">
    <source>
        <dbReference type="Google" id="ProtNLM"/>
    </source>
</evidence>
<dbReference type="OrthoDB" id="6144934at2759"/>
<dbReference type="Gene3D" id="3.30.420.10">
    <property type="entry name" value="Ribonuclease H-like superfamily/Ribonuclease H"/>
    <property type="match status" value="1"/>
</dbReference>
<name>A0A448WE09_9PLAT</name>
<dbReference type="EMBL" id="CAAALY010006236">
    <property type="protein sequence ID" value="VEL09399.1"/>
    <property type="molecule type" value="Genomic_DNA"/>
</dbReference>
<dbReference type="InterPro" id="IPR012337">
    <property type="entry name" value="RNaseH-like_sf"/>
</dbReference>